<feature type="chain" id="PRO_5021423625" evidence="1">
    <location>
        <begin position="24"/>
        <end position="165"/>
    </location>
</feature>
<name>A0A4Y2KTH7_ARAVE</name>
<gene>
    <name evidence="2" type="ORF">AVEN_86746_1</name>
</gene>
<evidence type="ECO:0000256" key="1">
    <source>
        <dbReference type="SAM" id="SignalP"/>
    </source>
</evidence>
<dbReference type="AlphaFoldDB" id="A0A4Y2KTH7"/>
<keyword evidence="3" id="KW-1185">Reference proteome</keyword>
<comment type="caution">
    <text evidence="2">The sequence shown here is derived from an EMBL/GenBank/DDBJ whole genome shotgun (WGS) entry which is preliminary data.</text>
</comment>
<organism evidence="2 3">
    <name type="scientific">Araneus ventricosus</name>
    <name type="common">Orbweaver spider</name>
    <name type="synonym">Epeira ventricosa</name>
    <dbReference type="NCBI Taxonomy" id="182803"/>
    <lineage>
        <taxon>Eukaryota</taxon>
        <taxon>Metazoa</taxon>
        <taxon>Ecdysozoa</taxon>
        <taxon>Arthropoda</taxon>
        <taxon>Chelicerata</taxon>
        <taxon>Arachnida</taxon>
        <taxon>Araneae</taxon>
        <taxon>Araneomorphae</taxon>
        <taxon>Entelegynae</taxon>
        <taxon>Araneoidea</taxon>
        <taxon>Araneidae</taxon>
        <taxon>Araneus</taxon>
    </lineage>
</organism>
<feature type="signal peptide" evidence="1">
    <location>
        <begin position="1"/>
        <end position="23"/>
    </location>
</feature>
<sequence length="165" mass="18214">MDFFLFLAVFLQLLFCSLDVAVALFGESFDILPIMGCCILGALFEYGLTLMTPATEEETSGVGIESCSMKQSTIPDAKSKAVWLDQALDLNAELAVEGGATKRKQVPTVRSATVWSYCRRLRLPAKLEFPYHGGILMNADDIPTVHFRDVYLLCEALKLKAKLAQ</sequence>
<accession>A0A4Y2KTH7</accession>
<protein>
    <submittedName>
        <fullName evidence="2">Uncharacterized protein</fullName>
    </submittedName>
</protein>
<dbReference type="EMBL" id="BGPR01273721">
    <property type="protein sequence ID" value="GBN05469.1"/>
    <property type="molecule type" value="Genomic_DNA"/>
</dbReference>
<evidence type="ECO:0000313" key="3">
    <source>
        <dbReference type="Proteomes" id="UP000499080"/>
    </source>
</evidence>
<proteinExistence type="predicted"/>
<dbReference type="Proteomes" id="UP000499080">
    <property type="component" value="Unassembled WGS sequence"/>
</dbReference>
<evidence type="ECO:0000313" key="2">
    <source>
        <dbReference type="EMBL" id="GBN05469.1"/>
    </source>
</evidence>
<reference evidence="2 3" key="1">
    <citation type="journal article" date="2019" name="Sci. Rep.">
        <title>Orb-weaving spider Araneus ventricosus genome elucidates the spidroin gene catalogue.</title>
        <authorList>
            <person name="Kono N."/>
            <person name="Nakamura H."/>
            <person name="Ohtoshi R."/>
            <person name="Moran D.A.P."/>
            <person name="Shinohara A."/>
            <person name="Yoshida Y."/>
            <person name="Fujiwara M."/>
            <person name="Mori M."/>
            <person name="Tomita M."/>
            <person name="Arakawa K."/>
        </authorList>
    </citation>
    <scope>NUCLEOTIDE SEQUENCE [LARGE SCALE GENOMIC DNA]</scope>
</reference>
<keyword evidence="1" id="KW-0732">Signal</keyword>